<dbReference type="Pfam" id="PF14392">
    <property type="entry name" value="zf-CCHC_4"/>
    <property type="match status" value="1"/>
</dbReference>
<sequence>MDYMAIHTLLELGWERASASGDHEIKEKWIRVSPKKRGNLSSTPQSARANYDGIRMFEPDPLMKHSQPSAQIIHPPSIDKGKAVLDEEVHSQEHKLHTEKYFNCNAMKNVFKNAWKAAKDIIIRDLDRNLFAFQFFFVVDKDYSVNFQVDIDITRPLRRGIRVMVQGKAIWISFKYVKLLDFCYYCGCLGHVLRGCELSSDATDDIDLQYEDWLRGSPTKSQEWLNAAVKQEENNVASKSKVKLSFDASHAAPTDASTPTKEGPVSYLDNMILDGDPFYNLEMELSSRSLLKEAKPHLVTGNIGYLRSYVNEFMAAMHSHYLFSQSQVPLALVMGPA</sequence>
<dbReference type="OrthoDB" id="1750606at2759"/>
<evidence type="ECO:0000256" key="1">
    <source>
        <dbReference type="PROSITE-ProRule" id="PRU00047"/>
    </source>
</evidence>
<dbReference type="Proteomes" id="UP001153076">
    <property type="component" value="Unassembled WGS sequence"/>
</dbReference>
<keyword evidence="1" id="KW-0862">Zinc</keyword>
<dbReference type="InterPro" id="IPR025836">
    <property type="entry name" value="Zn_knuckle_CX2CX4HX4C"/>
</dbReference>
<organism evidence="3 4">
    <name type="scientific">Carnegiea gigantea</name>
    <dbReference type="NCBI Taxonomy" id="171969"/>
    <lineage>
        <taxon>Eukaryota</taxon>
        <taxon>Viridiplantae</taxon>
        <taxon>Streptophyta</taxon>
        <taxon>Embryophyta</taxon>
        <taxon>Tracheophyta</taxon>
        <taxon>Spermatophyta</taxon>
        <taxon>Magnoliopsida</taxon>
        <taxon>eudicotyledons</taxon>
        <taxon>Gunneridae</taxon>
        <taxon>Pentapetalae</taxon>
        <taxon>Caryophyllales</taxon>
        <taxon>Cactineae</taxon>
        <taxon>Cactaceae</taxon>
        <taxon>Cactoideae</taxon>
        <taxon>Echinocereeae</taxon>
        <taxon>Carnegiea</taxon>
    </lineage>
</organism>
<keyword evidence="1" id="KW-0479">Metal-binding</keyword>
<keyword evidence="1" id="KW-0863">Zinc-finger</keyword>
<proteinExistence type="predicted"/>
<evidence type="ECO:0000259" key="2">
    <source>
        <dbReference type="PROSITE" id="PS50158"/>
    </source>
</evidence>
<name>A0A9Q1GU97_9CARY</name>
<dbReference type="AlphaFoldDB" id="A0A9Q1GU97"/>
<dbReference type="GO" id="GO:0003676">
    <property type="term" value="F:nucleic acid binding"/>
    <property type="evidence" value="ECO:0007669"/>
    <property type="project" value="InterPro"/>
</dbReference>
<reference evidence="3" key="1">
    <citation type="submission" date="2022-04" db="EMBL/GenBank/DDBJ databases">
        <title>Carnegiea gigantea Genome sequencing and assembly v2.</title>
        <authorList>
            <person name="Copetti D."/>
            <person name="Sanderson M.J."/>
            <person name="Burquez A."/>
            <person name="Wojciechowski M.F."/>
        </authorList>
    </citation>
    <scope>NUCLEOTIDE SEQUENCE</scope>
    <source>
        <strain evidence="3">SGP5-SGP5p</strain>
        <tissue evidence="3">Aerial part</tissue>
    </source>
</reference>
<feature type="domain" description="CCHC-type" evidence="2">
    <location>
        <begin position="183"/>
        <end position="196"/>
    </location>
</feature>
<evidence type="ECO:0000313" key="3">
    <source>
        <dbReference type="EMBL" id="KAJ8426745.1"/>
    </source>
</evidence>
<dbReference type="PROSITE" id="PS50158">
    <property type="entry name" value="ZF_CCHC"/>
    <property type="match status" value="1"/>
</dbReference>
<protein>
    <recommendedName>
        <fullName evidence="2">CCHC-type domain-containing protein</fullName>
    </recommendedName>
</protein>
<gene>
    <name evidence="3" type="ORF">Cgig2_003638</name>
</gene>
<dbReference type="InterPro" id="IPR001878">
    <property type="entry name" value="Znf_CCHC"/>
</dbReference>
<keyword evidence="4" id="KW-1185">Reference proteome</keyword>
<comment type="caution">
    <text evidence="3">The sequence shown here is derived from an EMBL/GenBank/DDBJ whole genome shotgun (WGS) entry which is preliminary data.</text>
</comment>
<dbReference type="GO" id="GO:0008270">
    <property type="term" value="F:zinc ion binding"/>
    <property type="evidence" value="ECO:0007669"/>
    <property type="project" value="UniProtKB-KW"/>
</dbReference>
<dbReference type="EMBL" id="JAKOGI010001243">
    <property type="protein sequence ID" value="KAJ8426745.1"/>
    <property type="molecule type" value="Genomic_DNA"/>
</dbReference>
<evidence type="ECO:0000313" key="4">
    <source>
        <dbReference type="Proteomes" id="UP001153076"/>
    </source>
</evidence>
<accession>A0A9Q1GU97</accession>